<accession>A0AA36GDH4</accession>
<protein>
    <submittedName>
        <fullName evidence="1">Uncharacterized protein</fullName>
    </submittedName>
</protein>
<evidence type="ECO:0000313" key="2">
    <source>
        <dbReference type="Proteomes" id="UP001177023"/>
    </source>
</evidence>
<keyword evidence="2" id="KW-1185">Reference proteome</keyword>
<dbReference type="Proteomes" id="UP001177023">
    <property type="component" value="Unassembled WGS sequence"/>
</dbReference>
<evidence type="ECO:0000313" key="1">
    <source>
        <dbReference type="EMBL" id="CAJ0587045.1"/>
    </source>
</evidence>
<comment type="caution">
    <text evidence="1">The sequence shown here is derived from an EMBL/GenBank/DDBJ whole genome shotgun (WGS) entry which is preliminary data.</text>
</comment>
<dbReference type="EMBL" id="CATQJA010002709">
    <property type="protein sequence ID" value="CAJ0587045.1"/>
    <property type="molecule type" value="Genomic_DNA"/>
</dbReference>
<name>A0AA36GDH4_9BILA</name>
<organism evidence="1 2">
    <name type="scientific">Mesorhabditis spiculigera</name>
    <dbReference type="NCBI Taxonomy" id="96644"/>
    <lineage>
        <taxon>Eukaryota</taxon>
        <taxon>Metazoa</taxon>
        <taxon>Ecdysozoa</taxon>
        <taxon>Nematoda</taxon>
        <taxon>Chromadorea</taxon>
        <taxon>Rhabditida</taxon>
        <taxon>Rhabditina</taxon>
        <taxon>Rhabditomorpha</taxon>
        <taxon>Rhabditoidea</taxon>
        <taxon>Rhabditidae</taxon>
        <taxon>Mesorhabditinae</taxon>
        <taxon>Mesorhabditis</taxon>
    </lineage>
</organism>
<dbReference type="AlphaFoldDB" id="A0AA36GDH4"/>
<proteinExistence type="predicted"/>
<reference evidence="1" key="1">
    <citation type="submission" date="2023-06" db="EMBL/GenBank/DDBJ databases">
        <authorList>
            <person name="Delattre M."/>
        </authorList>
    </citation>
    <scope>NUCLEOTIDE SEQUENCE</scope>
    <source>
        <strain evidence="1">AF72</strain>
    </source>
</reference>
<sequence length="180" mass="20465">MTFNSDEDGDAHDCLTIVMAVDKAVALHRFECGLSKPSPNRDAPFNEVISGFETTPALDRNRCLRILEKFTGILPGHPVALRNEFMVETALRVCLWPTGEYSPADYLDIYIDAIHKLRGVPRIRFNQMYWRKSDCLGSLAVVEQLIRYIVKNTPTGAQTQVIAFRTLLYEQRPDQVSIFT</sequence>
<gene>
    <name evidence="1" type="ORF">MSPICULIGERA_LOCUS25025</name>
</gene>
<feature type="non-terminal residue" evidence="1">
    <location>
        <position position="1"/>
    </location>
</feature>